<evidence type="ECO:0000313" key="4">
    <source>
        <dbReference type="Proteomes" id="UP000626982"/>
    </source>
</evidence>
<dbReference type="Gene3D" id="2.40.128.110">
    <property type="entry name" value="Lipid/polyisoprenoid-binding, YceI-like"/>
    <property type="match status" value="1"/>
</dbReference>
<dbReference type="EMBL" id="BMLM01000001">
    <property type="protein sequence ID" value="GGN82660.1"/>
    <property type="molecule type" value="Genomic_DNA"/>
</dbReference>
<comment type="caution">
    <text evidence="3">The sequence shown here is derived from an EMBL/GenBank/DDBJ whole genome shotgun (WGS) entry which is preliminary data.</text>
</comment>
<reference evidence="4" key="1">
    <citation type="journal article" date="2019" name="Int. J. Syst. Evol. Microbiol.">
        <title>The Global Catalogue of Microorganisms (GCM) 10K type strain sequencing project: providing services to taxonomists for standard genome sequencing and annotation.</title>
        <authorList>
            <consortium name="The Broad Institute Genomics Platform"/>
            <consortium name="The Broad Institute Genome Sequencing Center for Infectious Disease"/>
            <person name="Wu L."/>
            <person name="Ma J."/>
        </authorList>
    </citation>
    <scope>NUCLEOTIDE SEQUENCE [LARGE SCALE GENOMIC DNA]</scope>
    <source>
        <strain evidence="4">CGMCC 1.6960</strain>
    </source>
</reference>
<dbReference type="PANTHER" id="PTHR34406:SF1">
    <property type="entry name" value="PROTEIN YCEI"/>
    <property type="match status" value="1"/>
</dbReference>
<feature type="domain" description="Lipid/polyisoprenoid-binding YceI-like" evidence="2">
    <location>
        <begin position="12"/>
        <end position="179"/>
    </location>
</feature>
<dbReference type="SUPFAM" id="SSF101874">
    <property type="entry name" value="YceI-like"/>
    <property type="match status" value="1"/>
</dbReference>
<name>A0ABQ2KI66_9MICO</name>
<keyword evidence="4" id="KW-1185">Reference proteome</keyword>
<comment type="similarity">
    <text evidence="1">Belongs to the UPF0312 family.</text>
</comment>
<dbReference type="SMART" id="SM00867">
    <property type="entry name" value="YceI"/>
    <property type="match status" value="1"/>
</dbReference>
<dbReference type="InterPro" id="IPR036761">
    <property type="entry name" value="TTHA0802/YceI-like_sf"/>
</dbReference>
<dbReference type="RefSeq" id="WP_188717190.1">
    <property type="nucleotide sequence ID" value="NZ_BAABBD010000002.1"/>
</dbReference>
<evidence type="ECO:0000256" key="1">
    <source>
        <dbReference type="ARBA" id="ARBA00008812"/>
    </source>
</evidence>
<protein>
    <submittedName>
        <fullName evidence="3">Polyisoprenoid-binding protein</fullName>
    </submittedName>
</protein>
<dbReference type="PANTHER" id="PTHR34406">
    <property type="entry name" value="PROTEIN YCEI"/>
    <property type="match status" value="1"/>
</dbReference>
<dbReference type="Proteomes" id="UP000626982">
    <property type="component" value="Unassembled WGS sequence"/>
</dbReference>
<dbReference type="Pfam" id="PF04264">
    <property type="entry name" value="YceI"/>
    <property type="match status" value="1"/>
</dbReference>
<dbReference type="InterPro" id="IPR007372">
    <property type="entry name" value="Lipid/polyisoprenoid-bd_YceI"/>
</dbReference>
<accession>A0ABQ2KI66</accession>
<gene>
    <name evidence="3" type="ORF">GCM10010968_12680</name>
</gene>
<organism evidence="3 4">
    <name type="scientific">Agrococcus terreus</name>
    <dbReference type="NCBI Taxonomy" id="574649"/>
    <lineage>
        <taxon>Bacteria</taxon>
        <taxon>Bacillati</taxon>
        <taxon>Actinomycetota</taxon>
        <taxon>Actinomycetes</taxon>
        <taxon>Micrococcales</taxon>
        <taxon>Microbacteriaceae</taxon>
        <taxon>Agrococcus</taxon>
    </lineage>
</organism>
<evidence type="ECO:0000259" key="2">
    <source>
        <dbReference type="SMART" id="SM00867"/>
    </source>
</evidence>
<evidence type="ECO:0000313" key="3">
    <source>
        <dbReference type="EMBL" id="GGN82660.1"/>
    </source>
</evidence>
<proteinExistence type="inferred from homology"/>
<sequence length="186" mass="20046">MLQNIPGYLPGTYAIDGAHSNVTFSIRHMMVAKVRGEIEGLEGTIVLAEQPEESTIEATVDPSTINTKNADRDQHLRSGDFFATEEHPEWTFRSTGARVEGDDLFIDGDLSIKGVSKNVALLVEFGGIGPDTWGGTRAGASARTRIKRSDFGITWNVAIESGGVMLSDDVDVEIEISAVLQVPAEV</sequence>